<name>A0A2T4UDD6_9ACTN</name>
<gene>
    <name evidence="1" type="ORF">C7Y72_17855</name>
</gene>
<dbReference type="RefSeq" id="WP_107570557.1">
    <property type="nucleotide sequence ID" value="NZ_PYYB01000003.1"/>
</dbReference>
<dbReference type="Proteomes" id="UP000240739">
    <property type="component" value="Unassembled WGS sequence"/>
</dbReference>
<sequence>MTAYHPDDPRWADEDHYRDEMIAAWIEGDDLARGVPDATIAAWVIESTQRPRRRTEASPAAPLPPIAPPDALALSYPQAAAMLAYSVDHFERHVVPDLRVVVAGRRKTVPRTEVVRWIEQNAARALKGDR</sequence>
<protein>
    <submittedName>
        <fullName evidence="1">Uncharacterized protein</fullName>
    </submittedName>
</protein>
<dbReference type="AlphaFoldDB" id="A0A2T4UDD6"/>
<dbReference type="EMBL" id="PYYB01000003">
    <property type="protein sequence ID" value="PTL55514.1"/>
    <property type="molecule type" value="Genomic_DNA"/>
</dbReference>
<comment type="caution">
    <text evidence="1">The sequence shown here is derived from an EMBL/GenBank/DDBJ whole genome shotgun (WGS) entry which is preliminary data.</text>
</comment>
<evidence type="ECO:0000313" key="1">
    <source>
        <dbReference type="EMBL" id="PTL55514.1"/>
    </source>
</evidence>
<proteinExistence type="predicted"/>
<keyword evidence="2" id="KW-1185">Reference proteome</keyword>
<reference evidence="1 2" key="1">
    <citation type="submission" date="2018-03" db="EMBL/GenBank/DDBJ databases">
        <title>Aquarubrobacter algicola gen. nov., sp. nov., a novel actinobacterium isolated from shallow eutrophic lake during the end of cyanobacterial harmful algal blooms.</title>
        <authorList>
            <person name="Chun S.J."/>
        </authorList>
    </citation>
    <scope>NUCLEOTIDE SEQUENCE [LARGE SCALE GENOMIC DNA]</scope>
    <source>
        <strain evidence="1 2">Seoho-28</strain>
    </source>
</reference>
<accession>A0A2T4UDD6</accession>
<evidence type="ECO:0000313" key="2">
    <source>
        <dbReference type="Proteomes" id="UP000240739"/>
    </source>
</evidence>
<organism evidence="1 2">
    <name type="scientific">Paraconexibacter algicola</name>
    <dbReference type="NCBI Taxonomy" id="2133960"/>
    <lineage>
        <taxon>Bacteria</taxon>
        <taxon>Bacillati</taxon>
        <taxon>Actinomycetota</taxon>
        <taxon>Thermoleophilia</taxon>
        <taxon>Solirubrobacterales</taxon>
        <taxon>Paraconexibacteraceae</taxon>
        <taxon>Paraconexibacter</taxon>
    </lineage>
</organism>